<evidence type="ECO:0000256" key="3">
    <source>
        <dbReference type="ARBA" id="ARBA00022730"/>
    </source>
</evidence>
<evidence type="ECO:0000256" key="7">
    <source>
        <dbReference type="ARBA" id="ARBA00023274"/>
    </source>
</evidence>
<dbReference type="STRING" id="1802620.A3D91_03485"/>
<dbReference type="PANTHER" id="PTHR36427">
    <property type="entry name" value="54S RIBOSOMAL PROTEIN L1, MITOCHONDRIAL"/>
    <property type="match status" value="1"/>
</dbReference>
<comment type="similarity">
    <text evidence="1">Belongs to the universal ribosomal protein uL1 family.</text>
</comment>
<evidence type="ECO:0000256" key="9">
    <source>
        <dbReference type="ARBA" id="ARBA00035452"/>
    </source>
</evidence>
<organism evidence="10 11">
    <name type="scientific">candidate division WWE3 bacterium RIFCSPHIGHO2_02_FULL_38_14</name>
    <dbReference type="NCBI Taxonomy" id="1802620"/>
    <lineage>
        <taxon>Bacteria</taxon>
        <taxon>Katanobacteria</taxon>
    </lineage>
</organism>
<dbReference type="InterPro" id="IPR028364">
    <property type="entry name" value="Ribosomal_uL1/biogenesis"/>
</dbReference>
<evidence type="ECO:0000256" key="8">
    <source>
        <dbReference type="ARBA" id="ARBA00035241"/>
    </source>
</evidence>
<keyword evidence="3" id="KW-0699">rRNA-binding</keyword>
<reference evidence="10 11" key="1">
    <citation type="journal article" date="2016" name="Nat. Commun.">
        <title>Thousands of microbial genomes shed light on interconnected biogeochemical processes in an aquifer system.</title>
        <authorList>
            <person name="Anantharaman K."/>
            <person name="Brown C.T."/>
            <person name="Hug L.A."/>
            <person name="Sharon I."/>
            <person name="Castelle C.J."/>
            <person name="Probst A.J."/>
            <person name="Thomas B.C."/>
            <person name="Singh A."/>
            <person name="Wilkins M.J."/>
            <person name="Karaoz U."/>
            <person name="Brodie E.L."/>
            <person name="Williams K.H."/>
            <person name="Hubbard S.S."/>
            <person name="Banfield J.F."/>
        </authorList>
    </citation>
    <scope>NUCLEOTIDE SEQUENCE [LARGE SCALE GENOMIC DNA]</scope>
</reference>
<evidence type="ECO:0000256" key="1">
    <source>
        <dbReference type="ARBA" id="ARBA00010531"/>
    </source>
</evidence>
<dbReference type="GO" id="GO:0015934">
    <property type="term" value="C:large ribosomal subunit"/>
    <property type="evidence" value="ECO:0007669"/>
    <property type="project" value="InterPro"/>
</dbReference>
<evidence type="ECO:0000313" key="11">
    <source>
        <dbReference type="Proteomes" id="UP000178127"/>
    </source>
</evidence>
<accession>A0A1F4VC03</accession>
<dbReference type="GO" id="GO:0006412">
    <property type="term" value="P:translation"/>
    <property type="evidence" value="ECO:0007669"/>
    <property type="project" value="InterPro"/>
</dbReference>
<dbReference type="PIRSF" id="PIRSF002155">
    <property type="entry name" value="Ribosomal_L1"/>
    <property type="match status" value="1"/>
</dbReference>
<name>A0A1F4VC03_UNCKA</name>
<sequence>MKNAAKLSKRIKEVKLYKLEEAIEYIKKYSKTKFDPTLEVHINLNFDKKKQEQNIRFTTVLPHGTGKNKKVAVLASKKIQNADLELSESDIEKLEKSILKPKTDFDVLISEPRFMTKLAKAAKVLGPAGVMPNPKNGTVTEEVEKAVEQVKKGRVEVKTEPNASLIHTIIGKLSFDTPNLCENFTELYSAIKHNKPQKSSNDWIKSIYLSATMSPSAQLDLNSL</sequence>
<comment type="caution">
    <text evidence="10">The sequence shown here is derived from an EMBL/GenBank/DDBJ whole genome shotgun (WGS) entry which is preliminary data.</text>
</comment>
<dbReference type="NCBIfam" id="TIGR01169">
    <property type="entry name" value="rplA_bact"/>
    <property type="match status" value="1"/>
</dbReference>
<proteinExistence type="inferred from homology"/>
<dbReference type="AlphaFoldDB" id="A0A1F4VC03"/>
<keyword evidence="7" id="KW-0687">Ribonucleoprotein</keyword>
<evidence type="ECO:0000256" key="5">
    <source>
        <dbReference type="ARBA" id="ARBA00022884"/>
    </source>
</evidence>
<keyword evidence="2" id="KW-0678">Repressor</keyword>
<dbReference type="GO" id="GO:0006417">
    <property type="term" value="P:regulation of translation"/>
    <property type="evidence" value="ECO:0007669"/>
    <property type="project" value="UniProtKB-KW"/>
</dbReference>
<protein>
    <recommendedName>
        <fullName evidence="8">Large ribosomal subunit protein uL1</fullName>
    </recommendedName>
    <alternativeName>
        <fullName evidence="9">50S ribosomal protein L1</fullName>
    </alternativeName>
</protein>
<gene>
    <name evidence="10" type="ORF">A3D91_03485</name>
</gene>
<dbReference type="InterPro" id="IPR016095">
    <property type="entry name" value="Ribosomal_uL1_3-a/b-sand"/>
</dbReference>
<dbReference type="Pfam" id="PF00687">
    <property type="entry name" value="Ribosomal_L1"/>
    <property type="match status" value="1"/>
</dbReference>
<dbReference type="InterPro" id="IPR023674">
    <property type="entry name" value="Ribosomal_uL1-like"/>
</dbReference>
<evidence type="ECO:0000256" key="2">
    <source>
        <dbReference type="ARBA" id="ARBA00022491"/>
    </source>
</evidence>
<dbReference type="Proteomes" id="UP000178127">
    <property type="component" value="Unassembled WGS sequence"/>
</dbReference>
<dbReference type="SUPFAM" id="SSF56808">
    <property type="entry name" value="Ribosomal protein L1"/>
    <property type="match status" value="1"/>
</dbReference>
<evidence type="ECO:0000313" key="10">
    <source>
        <dbReference type="EMBL" id="OGC54649.1"/>
    </source>
</evidence>
<keyword evidence="6 10" id="KW-0689">Ribosomal protein</keyword>
<dbReference type="InterPro" id="IPR002143">
    <property type="entry name" value="Ribosomal_uL1"/>
</dbReference>
<dbReference type="Gene3D" id="3.40.50.790">
    <property type="match status" value="1"/>
</dbReference>
<evidence type="ECO:0000256" key="4">
    <source>
        <dbReference type="ARBA" id="ARBA00022845"/>
    </source>
</evidence>
<keyword evidence="4" id="KW-0810">Translation regulation</keyword>
<dbReference type="InterPro" id="IPR005878">
    <property type="entry name" value="Ribosom_uL1_bac-type"/>
</dbReference>
<dbReference type="GO" id="GO:0003735">
    <property type="term" value="F:structural constituent of ribosome"/>
    <property type="evidence" value="ECO:0007669"/>
    <property type="project" value="InterPro"/>
</dbReference>
<dbReference type="PANTHER" id="PTHR36427:SF3">
    <property type="entry name" value="LARGE RIBOSOMAL SUBUNIT PROTEIN UL1M"/>
    <property type="match status" value="1"/>
</dbReference>
<dbReference type="GO" id="GO:0019843">
    <property type="term" value="F:rRNA binding"/>
    <property type="evidence" value="ECO:0007669"/>
    <property type="project" value="UniProtKB-KW"/>
</dbReference>
<dbReference type="EMBL" id="MEVD01000001">
    <property type="protein sequence ID" value="OGC54649.1"/>
    <property type="molecule type" value="Genomic_DNA"/>
</dbReference>
<dbReference type="Gene3D" id="3.30.190.20">
    <property type="match status" value="1"/>
</dbReference>
<evidence type="ECO:0000256" key="6">
    <source>
        <dbReference type="ARBA" id="ARBA00022980"/>
    </source>
</evidence>
<keyword evidence="5" id="KW-0694">RNA-binding</keyword>
<dbReference type="CDD" id="cd00403">
    <property type="entry name" value="Ribosomal_L1"/>
    <property type="match status" value="1"/>
</dbReference>